<accession>A0ABT3CGF1</accession>
<sequence>MRLADEFGTLISQWLPGVRAQKAVTSALGAQRQEPLVADRPTGLVIDLANRRVSIDGYPLRLAYREFALLAYLARIPHRTVSRETLLAHVWRDRHAGHADISDRTVDTHIRRLRAKLGEHAHVLTTVRGHGYRFDPGTPGHVRLTNG</sequence>
<feature type="domain" description="OmpR/PhoB-type" evidence="6">
    <location>
        <begin position="32"/>
        <end position="136"/>
    </location>
</feature>
<dbReference type="PANTHER" id="PTHR48111">
    <property type="entry name" value="REGULATOR OF RPOS"/>
    <property type="match status" value="1"/>
</dbReference>
<keyword evidence="1" id="KW-0597">Phosphoprotein</keyword>
<keyword evidence="2" id="KW-0805">Transcription regulation</keyword>
<gene>
    <name evidence="7" type="ORF">H7J73_20705</name>
</gene>
<keyword evidence="3 5" id="KW-0238">DNA-binding</keyword>
<dbReference type="InterPro" id="IPR039420">
    <property type="entry name" value="WalR-like"/>
</dbReference>
<feature type="DNA-binding region" description="OmpR/PhoB-type" evidence="5">
    <location>
        <begin position="32"/>
        <end position="136"/>
    </location>
</feature>
<evidence type="ECO:0000259" key="6">
    <source>
        <dbReference type="PROSITE" id="PS51755"/>
    </source>
</evidence>
<evidence type="ECO:0000256" key="3">
    <source>
        <dbReference type="ARBA" id="ARBA00023125"/>
    </source>
</evidence>
<proteinExistence type="predicted"/>
<dbReference type="EMBL" id="JACKTY010000033">
    <property type="protein sequence ID" value="MCV7228438.1"/>
    <property type="molecule type" value="Genomic_DNA"/>
</dbReference>
<keyword evidence="4" id="KW-0804">Transcription</keyword>
<name>A0ABT3CGF1_9MYCO</name>
<dbReference type="PROSITE" id="PS51755">
    <property type="entry name" value="OMPR_PHOB"/>
    <property type="match status" value="1"/>
</dbReference>
<evidence type="ECO:0000256" key="1">
    <source>
        <dbReference type="ARBA" id="ARBA00022553"/>
    </source>
</evidence>
<evidence type="ECO:0000313" key="8">
    <source>
        <dbReference type="Proteomes" id="UP001526201"/>
    </source>
</evidence>
<organism evidence="7 8">
    <name type="scientific">Mycolicibacterium komossense</name>
    <dbReference type="NCBI Taxonomy" id="1779"/>
    <lineage>
        <taxon>Bacteria</taxon>
        <taxon>Bacillati</taxon>
        <taxon>Actinomycetota</taxon>
        <taxon>Actinomycetes</taxon>
        <taxon>Mycobacteriales</taxon>
        <taxon>Mycobacteriaceae</taxon>
        <taxon>Mycolicibacterium</taxon>
    </lineage>
</organism>
<reference evidence="7 8" key="1">
    <citation type="journal article" date="2022" name="BMC Genomics">
        <title>Comparative genome analysis of mycobacteria focusing on tRNA and non-coding RNA.</title>
        <authorList>
            <person name="Behra P.R.K."/>
            <person name="Pettersson B.M.F."/>
            <person name="Ramesh M."/>
            <person name="Das S."/>
            <person name="Dasgupta S."/>
            <person name="Kirsebom L.A."/>
        </authorList>
    </citation>
    <scope>NUCLEOTIDE SEQUENCE [LARGE SCALE GENOMIC DNA]</scope>
    <source>
        <strain evidence="7 8">DSM 44078</strain>
    </source>
</reference>
<dbReference type="InterPro" id="IPR036388">
    <property type="entry name" value="WH-like_DNA-bd_sf"/>
</dbReference>
<comment type="caution">
    <text evidence="7">The sequence shown here is derived from an EMBL/GenBank/DDBJ whole genome shotgun (WGS) entry which is preliminary data.</text>
</comment>
<evidence type="ECO:0000256" key="2">
    <source>
        <dbReference type="ARBA" id="ARBA00023015"/>
    </source>
</evidence>
<protein>
    <submittedName>
        <fullName evidence="7">Winged helix-turn-helix transcriptional regulator</fullName>
    </submittedName>
</protein>
<evidence type="ECO:0000256" key="4">
    <source>
        <dbReference type="ARBA" id="ARBA00023163"/>
    </source>
</evidence>
<dbReference type="PANTHER" id="PTHR48111:SF4">
    <property type="entry name" value="DNA-BINDING DUAL TRANSCRIPTIONAL REGULATOR OMPR"/>
    <property type="match status" value="1"/>
</dbReference>
<evidence type="ECO:0000313" key="7">
    <source>
        <dbReference type="EMBL" id="MCV7228438.1"/>
    </source>
</evidence>
<dbReference type="InterPro" id="IPR016032">
    <property type="entry name" value="Sig_transdc_resp-reg_C-effctor"/>
</dbReference>
<evidence type="ECO:0000256" key="5">
    <source>
        <dbReference type="PROSITE-ProRule" id="PRU01091"/>
    </source>
</evidence>
<keyword evidence="8" id="KW-1185">Reference proteome</keyword>
<dbReference type="SMART" id="SM00862">
    <property type="entry name" value="Trans_reg_C"/>
    <property type="match status" value="1"/>
</dbReference>
<dbReference type="Gene3D" id="1.10.10.10">
    <property type="entry name" value="Winged helix-like DNA-binding domain superfamily/Winged helix DNA-binding domain"/>
    <property type="match status" value="1"/>
</dbReference>
<dbReference type="SUPFAM" id="SSF46894">
    <property type="entry name" value="C-terminal effector domain of the bipartite response regulators"/>
    <property type="match status" value="1"/>
</dbReference>
<dbReference type="InterPro" id="IPR001867">
    <property type="entry name" value="OmpR/PhoB-type_DNA-bd"/>
</dbReference>
<dbReference type="Proteomes" id="UP001526201">
    <property type="component" value="Unassembled WGS sequence"/>
</dbReference>
<dbReference type="CDD" id="cd00383">
    <property type="entry name" value="trans_reg_C"/>
    <property type="match status" value="1"/>
</dbReference>
<dbReference type="Pfam" id="PF00486">
    <property type="entry name" value="Trans_reg_C"/>
    <property type="match status" value="1"/>
</dbReference>